<reference evidence="1" key="1">
    <citation type="submission" date="2021-04" db="EMBL/GenBank/DDBJ databases">
        <title>novel species isolated from subtropical streams in China.</title>
        <authorList>
            <person name="Lu H."/>
        </authorList>
    </citation>
    <scope>NUCLEOTIDE SEQUENCE</scope>
    <source>
        <strain evidence="1">FT137W</strain>
    </source>
</reference>
<dbReference type="Proteomes" id="UP000678545">
    <property type="component" value="Unassembled WGS sequence"/>
</dbReference>
<keyword evidence="2" id="KW-1185">Reference proteome</keyword>
<proteinExistence type="predicted"/>
<organism evidence="1 2">
    <name type="scientific">Undibacterium fentianense</name>
    <dbReference type="NCBI Taxonomy" id="2828728"/>
    <lineage>
        <taxon>Bacteria</taxon>
        <taxon>Pseudomonadati</taxon>
        <taxon>Pseudomonadota</taxon>
        <taxon>Betaproteobacteria</taxon>
        <taxon>Burkholderiales</taxon>
        <taxon>Oxalobacteraceae</taxon>
        <taxon>Undibacterium</taxon>
    </lineage>
</organism>
<evidence type="ECO:0000313" key="1">
    <source>
        <dbReference type="EMBL" id="MBR7800921.1"/>
    </source>
</evidence>
<sequence>MAQEQVVLLIHGMGSFAKAPDQALGKFGESFVTSINTSLKEFEKFKKKKITDYVDLVEFNYSVFFDEMRNKMAKNGQTIQTRLAAIQGAGDISSLTATLIGLDKNFNSDSMFYTHWLDVIFYTTLIGNSIRVSLGKQIAQLVNEYGQDKVHVVAHSLGTAVLHDTLHLLYRPESDPENQFSNLDIGQHKLRSITMIANVSRILNHFNHLTSPYNSIVKPGSAGCTSSFFNVHHELDPFTWISRFSPPQNGTWVTEADYENCFSDIQTRIVVEPNTHSFTAYVSDPLVAAPLLYQLIEEFDPKQSEILAFKQRYANNAKGSVREITDSLFKDLDTSDIQHWTSWLNTAKAVQAAADLIEHL</sequence>
<dbReference type="InterPro" id="IPR029058">
    <property type="entry name" value="AB_hydrolase_fold"/>
</dbReference>
<accession>A0A941E4R0</accession>
<dbReference type="Gene3D" id="3.40.50.1820">
    <property type="entry name" value="alpha/beta hydrolase"/>
    <property type="match status" value="1"/>
</dbReference>
<dbReference type="RefSeq" id="WP_212676042.1">
    <property type="nucleotide sequence ID" value="NZ_JAGSPJ010000005.1"/>
</dbReference>
<name>A0A941E4R0_9BURK</name>
<evidence type="ECO:0000313" key="2">
    <source>
        <dbReference type="Proteomes" id="UP000678545"/>
    </source>
</evidence>
<gene>
    <name evidence="1" type="ORF">KDM90_13000</name>
</gene>
<dbReference type="EMBL" id="JAGSPJ010000005">
    <property type="protein sequence ID" value="MBR7800921.1"/>
    <property type="molecule type" value="Genomic_DNA"/>
</dbReference>
<dbReference type="AlphaFoldDB" id="A0A941E4R0"/>
<protein>
    <submittedName>
        <fullName evidence="1">Uncharacterized protein</fullName>
    </submittedName>
</protein>
<comment type="caution">
    <text evidence="1">The sequence shown here is derived from an EMBL/GenBank/DDBJ whole genome shotgun (WGS) entry which is preliminary data.</text>
</comment>
<dbReference type="SUPFAM" id="SSF53474">
    <property type="entry name" value="alpha/beta-Hydrolases"/>
    <property type="match status" value="1"/>
</dbReference>